<gene>
    <name evidence="2" type="ORF">MACJ_000474</name>
</gene>
<keyword evidence="1" id="KW-1133">Transmembrane helix</keyword>
<proteinExistence type="predicted"/>
<dbReference type="Proteomes" id="UP000244803">
    <property type="component" value="Chromosome 1"/>
</dbReference>
<reference evidence="2" key="1">
    <citation type="submission" date="2022-07" db="EMBL/GenBank/DDBJ databases">
        <title>Evaluation of T. orientalis genome assembly methods using nanopore sequencing and analysis of variation between genomes.</title>
        <authorList>
            <person name="Yam J."/>
            <person name="Micallef M.L."/>
            <person name="Liu M."/>
            <person name="Djordjevic S.P."/>
            <person name="Bogema D.R."/>
            <person name="Jenkins C."/>
        </authorList>
    </citation>
    <scope>NUCLEOTIDE SEQUENCE</scope>
    <source>
        <strain evidence="2">Fish Creek</strain>
    </source>
</reference>
<dbReference type="AlphaFoldDB" id="A0A976M437"/>
<protein>
    <submittedName>
        <fullName evidence="2">Uncharacterized protein</fullName>
    </submittedName>
</protein>
<feature type="transmembrane region" description="Helical" evidence="1">
    <location>
        <begin position="45"/>
        <end position="67"/>
    </location>
</feature>
<evidence type="ECO:0000256" key="1">
    <source>
        <dbReference type="SAM" id="Phobius"/>
    </source>
</evidence>
<dbReference type="EMBL" id="CP056065">
    <property type="protein sequence ID" value="UKJ88032.1"/>
    <property type="molecule type" value="Genomic_DNA"/>
</dbReference>
<evidence type="ECO:0000313" key="2">
    <source>
        <dbReference type="EMBL" id="UKJ88032.1"/>
    </source>
</evidence>
<evidence type="ECO:0000313" key="3">
    <source>
        <dbReference type="Proteomes" id="UP000244803"/>
    </source>
</evidence>
<sequence>MAIFRDVHHLRQVCKNLTNNFTDKRLQDFFFHRSYRLWFNDPTQYVYYFLGYCTIGVTLVMSFHHLMGNPDVTGRTRHLRNQVPDRHMLHAHSIPFFNHALRNYSQRFTASLVDNEHDYAKDMPYAFRQTREKHYARFPFVYSAPRYFVDSPEYENTLHDNVEKRYRDMGYYNF</sequence>
<organism evidence="2 3">
    <name type="scientific">Theileria orientalis</name>
    <dbReference type="NCBI Taxonomy" id="68886"/>
    <lineage>
        <taxon>Eukaryota</taxon>
        <taxon>Sar</taxon>
        <taxon>Alveolata</taxon>
        <taxon>Apicomplexa</taxon>
        <taxon>Aconoidasida</taxon>
        <taxon>Piroplasmida</taxon>
        <taxon>Theileriidae</taxon>
        <taxon>Theileria</taxon>
    </lineage>
</organism>
<keyword evidence="1" id="KW-0812">Transmembrane</keyword>
<accession>A0A976M437</accession>
<keyword evidence="1" id="KW-0472">Membrane</keyword>
<name>A0A976M437_THEOR</name>
<dbReference type="OrthoDB" id="438538at2759"/>